<evidence type="ECO:0000259" key="4">
    <source>
        <dbReference type="Pfam" id="PF08450"/>
    </source>
</evidence>
<evidence type="ECO:0000256" key="2">
    <source>
        <dbReference type="PIRSR" id="PIRSR605511-2"/>
    </source>
</evidence>
<evidence type="ECO:0000256" key="3">
    <source>
        <dbReference type="SAM" id="SignalP"/>
    </source>
</evidence>
<feature type="signal peptide" evidence="3">
    <location>
        <begin position="1"/>
        <end position="20"/>
    </location>
</feature>
<protein>
    <submittedName>
        <fullName evidence="5">Sugar lactone lactonase YvrE</fullName>
    </submittedName>
</protein>
<feature type="binding site" evidence="2">
    <location>
        <position position="225"/>
    </location>
    <ligand>
        <name>a divalent metal cation</name>
        <dbReference type="ChEBI" id="CHEBI:60240"/>
    </ligand>
</feature>
<dbReference type="GO" id="GO:0046872">
    <property type="term" value="F:metal ion binding"/>
    <property type="evidence" value="ECO:0007669"/>
    <property type="project" value="UniProtKB-KW"/>
</dbReference>
<evidence type="ECO:0000313" key="5">
    <source>
        <dbReference type="EMBL" id="SKD08132.1"/>
    </source>
</evidence>
<keyword evidence="3" id="KW-0732">Signal</keyword>
<dbReference type="AlphaFoldDB" id="A0A1T5P5Z6"/>
<dbReference type="InterPro" id="IPR005511">
    <property type="entry name" value="SMP-30"/>
</dbReference>
<feature type="domain" description="SMP-30/Gluconolactonase/LRE-like region" evidence="4">
    <location>
        <begin position="108"/>
        <end position="282"/>
    </location>
</feature>
<keyword evidence="6" id="KW-1185">Reference proteome</keyword>
<feature type="chain" id="PRO_5013046864" evidence="3">
    <location>
        <begin position="21"/>
        <end position="300"/>
    </location>
</feature>
<keyword evidence="2" id="KW-0862">Zinc</keyword>
<dbReference type="STRING" id="393003.SAMN05660461_4084"/>
<dbReference type="SUPFAM" id="SSF63829">
    <property type="entry name" value="Calcium-dependent phosphotriesterase"/>
    <property type="match status" value="1"/>
</dbReference>
<organism evidence="5 6">
    <name type="scientific">Chitinophaga ginsengisegetis</name>
    <dbReference type="NCBI Taxonomy" id="393003"/>
    <lineage>
        <taxon>Bacteria</taxon>
        <taxon>Pseudomonadati</taxon>
        <taxon>Bacteroidota</taxon>
        <taxon>Chitinophagia</taxon>
        <taxon>Chitinophagales</taxon>
        <taxon>Chitinophagaceae</taxon>
        <taxon>Chitinophaga</taxon>
    </lineage>
</organism>
<feature type="binding site" evidence="2">
    <location>
        <position position="178"/>
    </location>
    <ligand>
        <name>a divalent metal cation</name>
        <dbReference type="ChEBI" id="CHEBI:60240"/>
    </ligand>
</feature>
<dbReference type="InterPro" id="IPR051262">
    <property type="entry name" value="SMP-30/CGR1_Lactonase"/>
</dbReference>
<dbReference type="PANTHER" id="PTHR47572">
    <property type="entry name" value="LIPOPROTEIN-RELATED"/>
    <property type="match status" value="1"/>
</dbReference>
<name>A0A1T5P5Z6_9BACT</name>
<dbReference type="InterPro" id="IPR013658">
    <property type="entry name" value="SGL"/>
</dbReference>
<keyword evidence="2" id="KW-0479">Metal-binding</keyword>
<dbReference type="Pfam" id="PF08450">
    <property type="entry name" value="SGL"/>
    <property type="match status" value="1"/>
</dbReference>
<dbReference type="PRINTS" id="PR01790">
    <property type="entry name" value="SMP30FAMILY"/>
</dbReference>
<accession>A0A1T5P5Z6</accession>
<dbReference type="PANTHER" id="PTHR47572:SF5">
    <property type="entry name" value="BLR2277 PROTEIN"/>
    <property type="match status" value="1"/>
</dbReference>
<evidence type="ECO:0000256" key="1">
    <source>
        <dbReference type="PIRSR" id="PIRSR605511-1"/>
    </source>
</evidence>
<dbReference type="RefSeq" id="WP_079471360.1">
    <property type="nucleotide sequence ID" value="NZ_FUZZ01000003.1"/>
</dbReference>
<evidence type="ECO:0000313" key="6">
    <source>
        <dbReference type="Proteomes" id="UP000190166"/>
    </source>
</evidence>
<feature type="active site" description="Proton donor/acceptor" evidence="1">
    <location>
        <position position="225"/>
    </location>
</feature>
<dbReference type="Proteomes" id="UP000190166">
    <property type="component" value="Unassembled WGS sequence"/>
</dbReference>
<dbReference type="InterPro" id="IPR011042">
    <property type="entry name" value="6-blade_b-propeller_TolB-like"/>
</dbReference>
<gene>
    <name evidence="5" type="ORF">SAMN05660461_4084</name>
</gene>
<comment type="cofactor">
    <cofactor evidence="2">
        <name>Zn(2+)</name>
        <dbReference type="ChEBI" id="CHEBI:29105"/>
    </cofactor>
    <text evidence="2">Binds 1 divalent metal cation per subunit.</text>
</comment>
<sequence length="300" mass="33649">MRKYICLLAMMAGYGLPLMAQQKNTHRPVYETRDLTAENMFSVNIEGPNFDKAGNFYVVNFQQDGTIGKINTKTGAGEIFVTLPDSSIANGIHFNSKGTMFLPDFIRHNVLTIDMKTKKVGVYVHSDQFNQPNDLCINSKDQIFVSDPKWASNTGQIWRIDPGNHTPILLEGNMGTTNGIELSPDEKTLYVNESVQRKIWKYKVDKAGNISRKTLFATFPDFGFDGMKCDKVGNLYVARWGKGVIAVLSPKGKLIQEVPLKGKQCSNLVFGDKDGKTVYVTLQDRKCVETFRVTIPGKRF</sequence>
<dbReference type="Gene3D" id="2.120.10.30">
    <property type="entry name" value="TolB, C-terminal domain"/>
    <property type="match status" value="1"/>
</dbReference>
<proteinExistence type="predicted"/>
<dbReference type="EMBL" id="FUZZ01000003">
    <property type="protein sequence ID" value="SKD08132.1"/>
    <property type="molecule type" value="Genomic_DNA"/>
</dbReference>
<reference evidence="6" key="1">
    <citation type="submission" date="2017-02" db="EMBL/GenBank/DDBJ databases">
        <authorList>
            <person name="Varghese N."/>
            <person name="Submissions S."/>
        </authorList>
    </citation>
    <scope>NUCLEOTIDE SEQUENCE [LARGE SCALE GENOMIC DNA]</scope>
    <source>
        <strain evidence="6">DSM 18108</strain>
    </source>
</reference>
<feature type="binding site" evidence="2">
    <location>
        <position position="133"/>
    </location>
    <ligand>
        <name>substrate</name>
    </ligand>
</feature>